<comment type="caution">
    <text evidence="1">The sequence shown here is derived from an EMBL/GenBank/DDBJ whole genome shotgun (WGS) entry which is preliminary data.</text>
</comment>
<protein>
    <submittedName>
        <fullName evidence="1">Uncharacterized protein</fullName>
    </submittedName>
</protein>
<proteinExistence type="predicted"/>
<gene>
    <name evidence="1" type="ORF">KPL71_013972</name>
</gene>
<keyword evidence="2" id="KW-1185">Reference proteome</keyword>
<dbReference type="EMBL" id="CM039174">
    <property type="protein sequence ID" value="KAH9750691.1"/>
    <property type="molecule type" value="Genomic_DNA"/>
</dbReference>
<evidence type="ECO:0000313" key="2">
    <source>
        <dbReference type="Proteomes" id="UP000829398"/>
    </source>
</evidence>
<organism evidence="1 2">
    <name type="scientific">Citrus sinensis</name>
    <name type="common">Sweet orange</name>
    <name type="synonym">Citrus aurantium var. sinensis</name>
    <dbReference type="NCBI Taxonomy" id="2711"/>
    <lineage>
        <taxon>Eukaryota</taxon>
        <taxon>Viridiplantae</taxon>
        <taxon>Streptophyta</taxon>
        <taxon>Embryophyta</taxon>
        <taxon>Tracheophyta</taxon>
        <taxon>Spermatophyta</taxon>
        <taxon>Magnoliopsida</taxon>
        <taxon>eudicotyledons</taxon>
        <taxon>Gunneridae</taxon>
        <taxon>Pentapetalae</taxon>
        <taxon>rosids</taxon>
        <taxon>malvids</taxon>
        <taxon>Sapindales</taxon>
        <taxon>Rutaceae</taxon>
        <taxon>Aurantioideae</taxon>
        <taxon>Citrus</taxon>
    </lineage>
</organism>
<reference evidence="2" key="1">
    <citation type="journal article" date="2023" name="Hortic. Res.">
        <title>A chromosome-level phased genome enabling allele-level studies in sweet orange: a case study on citrus Huanglongbing tolerance.</title>
        <authorList>
            <person name="Wu B."/>
            <person name="Yu Q."/>
            <person name="Deng Z."/>
            <person name="Duan Y."/>
            <person name="Luo F."/>
            <person name="Gmitter F. Jr."/>
        </authorList>
    </citation>
    <scope>NUCLEOTIDE SEQUENCE [LARGE SCALE GENOMIC DNA]</scope>
    <source>
        <strain evidence="2">cv. Valencia</strain>
    </source>
</reference>
<name>A0ACB8K8J2_CITSI</name>
<dbReference type="Proteomes" id="UP000829398">
    <property type="component" value="Chromosome 5"/>
</dbReference>
<evidence type="ECO:0000313" key="1">
    <source>
        <dbReference type="EMBL" id="KAH9750691.1"/>
    </source>
</evidence>
<accession>A0ACB8K8J2</accession>
<sequence>MTVEDDGTDVQLRRSERIRRPAISDDYVVYLQEHDFDADSSSDPITFQEAISCSESSSWLHAMHDEMASMYHNGVWDLVELPDRCRPIGCKWVFKTKRDARGQVERYKARLVAKGFSQREGIDYTETYSPVSTKDSFRIIMALVAHFNLELHQMDVKTAFLNRSLSEDVYMVQPDGFVETGRENMVCKLKRSIYGLKQASRQWYLKFHDIVTSYGFQKNVVDQCIYLKVSGSKYIILVLYVDDILLAANDTNVLLETKQMLSYSFDMKDLGEAYYVLGIEILRDRSRGILGLSQKTYIDRILKRFIYSLVLLGKLQFRKVTKFPSLCVPIMM</sequence>